<evidence type="ECO:0000256" key="1">
    <source>
        <dbReference type="ARBA" id="ARBA00022553"/>
    </source>
</evidence>
<dbReference type="GO" id="GO:0000160">
    <property type="term" value="P:phosphorelay signal transduction system"/>
    <property type="evidence" value="ECO:0007669"/>
    <property type="project" value="InterPro"/>
</dbReference>
<dbReference type="CDD" id="cd00156">
    <property type="entry name" value="REC"/>
    <property type="match status" value="1"/>
</dbReference>
<feature type="domain" description="Response regulatory" evidence="3">
    <location>
        <begin position="4"/>
        <end position="119"/>
    </location>
</feature>
<dbReference type="PANTHER" id="PTHR44591">
    <property type="entry name" value="STRESS RESPONSE REGULATOR PROTEIN 1"/>
    <property type="match status" value="1"/>
</dbReference>
<dbReference type="EMBL" id="BOQL01000062">
    <property type="protein sequence ID" value="GIM76436.1"/>
    <property type="molecule type" value="Genomic_DNA"/>
</dbReference>
<sequence>MHGLILVVDDDASVRGLVVRILRSWGHMAIGEAGSVAEALAYADAWRPTIALVDIGLPDGDGFSLTRQFQARPWAIRVVVLSSDADPSNNAAAIRAGAIGFFPKDELLSPALQRLIKDGADEEQ</sequence>
<accession>A0A919VTW8</accession>
<dbReference type="Proteomes" id="UP000681340">
    <property type="component" value="Unassembled WGS sequence"/>
</dbReference>
<keyword evidence="1 2" id="KW-0597">Phosphoprotein</keyword>
<gene>
    <name evidence="4" type="ORF">Aau02nite_70850</name>
</gene>
<reference evidence="4" key="1">
    <citation type="submission" date="2021-03" db="EMBL/GenBank/DDBJ databases">
        <title>Whole genome shotgun sequence of Actinoplanes auranticolor NBRC 12245.</title>
        <authorList>
            <person name="Komaki H."/>
            <person name="Tamura T."/>
        </authorList>
    </citation>
    <scope>NUCLEOTIDE SEQUENCE</scope>
    <source>
        <strain evidence="4">NBRC 12245</strain>
    </source>
</reference>
<comment type="caution">
    <text evidence="4">The sequence shown here is derived from an EMBL/GenBank/DDBJ whole genome shotgun (WGS) entry which is preliminary data.</text>
</comment>
<dbReference type="RefSeq" id="WP_212992948.1">
    <property type="nucleotide sequence ID" value="NZ_BAABEA010000023.1"/>
</dbReference>
<keyword evidence="5" id="KW-1185">Reference proteome</keyword>
<evidence type="ECO:0000259" key="3">
    <source>
        <dbReference type="PROSITE" id="PS50110"/>
    </source>
</evidence>
<dbReference type="Pfam" id="PF00072">
    <property type="entry name" value="Response_reg"/>
    <property type="match status" value="1"/>
</dbReference>
<organism evidence="4 5">
    <name type="scientific">Actinoplanes auranticolor</name>
    <dbReference type="NCBI Taxonomy" id="47988"/>
    <lineage>
        <taxon>Bacteria</taxon>
        <taxon>Bacillati</taxon>
        <taxon>Actinomycetota</taxon>
        <taxon>Actinomycetes</taxon>
        <taxon>Micromonosporales</taxon>
        <taxon>Micromonosporaceae</taxon>
        <taxon>Actinoplanes</taxon>
    </lineage>
</organism>
<feature type="modified residue" description="4-aspartylphosphate" evidence="2">
    <location>
        <position position="54"/>
    </location>
</feature>
<protein>
    <recommendedName>
        <fullName evidence="3">Response regulatory domain-containing protein</fullName>
    </recommendedName>
</protein>
<proteinExistence type="predicted"/>
<dbReference type="SMART" id="SM00448">
    <property type="entry name" value="REC"/>
    <property type="match status" value="1"/>
</dbReference>
<evidence type="ECO:0000256" key="2">
    <source>
        <dbReference type="PROSITE-ProRule" id="PRU00169"/>
    </source>
</evidence>
<evidence type="ECO:0000313" key="4">
    <source>
        <dbReference type="EMBL" id="GIM76436.1"/>
    </source>
</evidence>
<dbReference type="SUPFAM" id="SSF52172">
    <property type="entry name" value="CheY-like"/>
    <property type="match status" value="1"/>
</dbReference>
<dbReference type="InterPro" id="IPR050595">
    <property type="entry name" value="Bact_response_regulator"/>
</dbReference>
<dbReference type="PANTHER" id="PTHR44591:SF3">
    <property type="entry name" value="RESPONSE REGULATORY DOMAIN-CONTAINING PROTEIN"/>
    <property type="match status" value="1"/>
</dbReference>
<dbReference type="AlphaFoldDB" id="A0A919VTW8"/>
<dbReference type="PROSITE" id="PS50110">
    <property type="entry name" value="RESPONSE_REGULATORY"/>
    <property type="match status" value="1"/>
</dbReference>
<dbReference type="InterPro" id="IPR011006">
    <property type="entry name" value="CheY-like_superfamily"/>
</dbReference>
<dbReference type="Gene3D" id="3.40.50.2300">
    <property type="match status" value="1"/>
</dbReference>
<name>A0A919VTW8_9ACTN</name>
<evidence type="ECO:0000313" key="5">
    <source>
        <dbReference type="Proteomes" id="UP000681340"/>
    </source>
</evidence>
<dbReference type="InterPro" id="IPR001789">
    <property type="entry name" value="Sig_transdc_resp-reg_receiver"/>
</dbReference>